<feature type="compositionally biased region" description="Polar residues" evidence="1">
    <location>
        <begin position="702"/>
        <end position="712"/>
    </location>
</feature>
<dbReference type="EMBL" id="CAJNOR010002817">
    <property type="protein sequence ID" value="CAF1344415.1"/>
    <property type="molecule type" value="Genomic_DNA"/>
</dbReference>
<protein>
    <submittedName>
        <fullName evidence="2">Uncharacterized protein</fullName>
    </submittedName>
</protein>
<name>A0A815GZH0_ADIRI</name>
<keyword evidence="3" id="KW-1185">Reference proteome</keyword>
<gene>
    <name evidence="2" type="ORF">XAT740_LOCUS31135</name>
</gene>
<feature type="region of interest" description="Disordered" evidence="1">
    <location>
        <begin position="695"/>
        <end position="730"/>
    </location>
</feature>
<organism evidence="2 3">
    <name type="scientific">Adineta ricciae</name>
    <name type="common">Rotifer</name>
    <dbReference type="NCBI Taxonomy" id="249248"/>
    <lineage>
        <taxon>Eukaryota</taxon>
        <taxon>Metazoa</taxon>
        <taxon>Spiralia</taxon>
        <taxon>Gnathifera</taxon>
        <taxon>Rotifera</taxon>
        <taxon>Eurotatoria</taxon>
        <taxon>Bdelloidea</taxon>
        <taxon>Adinetida</taxon>
        <taxon>Adinetidae</taxon>
        <taxon>Adineta</taxon>
    </lineage>
</organism>
<evidence type="ECO:0000313" key="2">
    <source>
        <dbReference type="EMBL" id="CAF1344415.1"/>
    </source>
</evidence>
<proteinExistence type="predicted"/>
<evidence type="ECO:0000256" key="1">
    <source>
        <dbReference type="SAM" id="MobiDB-lite"/>
    </source>
</evidence>
<comment type="caution">
    <text evidence="2">The sequence shown here is derived from an EMBL/GenBank/DDBJ whole genome shotgun (WGS) entry which is preliminary data.</text>
</comment>
<reference evidence="2" key="1">
    <citation type="submission" date="2021-02" db="EMBL/GenBank/DDBJ databases">
        <authorList>
            <person name="Nowell W R."/>
        </authorList>
    </citation>
    <scope>NUCLEOTIDE SEQUENCE</scope>
</reference>
<feature type="compositionally biased region" description="Basic residues" evidence="1">
    <location>
        <begin position="660"/>
        <end position="669"/>
    </location>
</feature>
<feature type="compositionally biased region" description="Low complexity" evidence="1">
    <location>
        <begin position="807"/>
        <end position="816"/>
    </location>
</feature>
<evidence type="ECO:0000313" key="3">
    <source>
        <dbReference type="Proteomes" id="UP000663828"/>
    </source>
</evidence>
<feature type="region of interest" description="Disordered" evidence="1">
    <location>
        <begin position="637"/>
        <end position="677"/>
    </location>
</feature>
<dbReference type="AlphaFoldDB" id="A0A815GZH0"/>
<feature type="region of interest" description="Disordered" evidence="1">
    <location>
        <begin position="806"/>
        <end position="831"/>
    </location>
</feature>
<dbReference type="Proteomes" id="UP000663828">
    <property type="component" value="Unassembled WGS sequence"/>
</dbReference>
<accession>A0A815GZH0</accession>
<feature type="compositionally biased region" description="Basic and acidic residues" evidence="1">
    <location>
        <begin position="719"/>
        <end position="730"/>
    </location>
</feature>
<sequence>MSKSKKKDYWADVGNGEGFLAAVGQLGADYKQLDAKGEGCQKSDGVWGRLAEFAKLDNKATYDARQWLYTMWKGDQRKVRTTFLSIQVTDVLPDGSHESSDNITNKASQNSDKVELCPVTVDINIASEPKQKGDPSVFKVVIVGEKNHNPKQQKVGRPITGPLREAIAKEVKTIGALGVYERNLRHANEELLKEGNFSEVPTKEVLDKIKQEYDNKYRLDENCYKERYCNLKLYKRLFLQFLGFIQTIGEWPFTVHFFTEIQIDRFVKYCRSDKYSCLHIDATGSVVRSLKDQKDVFFYCLVYRHDDSSILPLTGALLTDHTAASITSYFLSVRSKLLLRSKIARPAFVVIDFSAALINSVLASFNVENIHTYLRRCYNTINSMYKTKQLRNMTFLRLCCSHAMKAFSRGLFKINVSKEAHHHLMTFFAILLNSTNIAGIFDLYRCIIHIYGDPYCDTPYTTLASLLNKSELDGFDVEPYLEECNVQDDKELKQDFLDETDITTDAIIRQSPFNIKARADIPALSRFFERKKLDEEPRNQLYSAKVVHLLHKWFAYIPLWSGILVGFYERYAKDKKAVSTNQWQFGYGRVSNASIETYFRTIKSSVLEHHTTLRPNEFLMRIHNHVIARMKGDQFGVAPASHGRRKKKDEADDLNILDKWKRRQKKNPKGSKQTSHFNDNVSKMIACKIAKGKSREEITPDHNLTPSPNQICLSPKKTRTVDDSDSDKSRNSFNDCSIGFSVFSSQMPCIVDVISCDPETNSPSTSPIKIDAPPITNSSSSDNIFLALSAITNSHLSRAFCSKRLHSSSNSDRSTSTEQLMKQPCPKKTST</sequence>